<reference evidence="2 3" key="1">
    <citation type="submission" date="2020-08" db="EMBL/GenBank/DDBJ databases">
        <title>A Genomic Blueprint of the Chicken Gut Microbiome.</title>
        <authorList>
            <person name="Gilroy R."/>
            <person name="Ravi A."/>
            <person name="Getino M."/>
            <person name="Pursley I."/>
            <person name="Horton D.L."/>
            <person name="Alikhan N.-F."/>
            <person name="Baker D."/>
            <person name="Gharbi K."/>
            <person name="Hall N."/>
            <person name="Watson M."/>
            <person name="Adriaenssens E.M."/>
            <person name="Foster-Nyarko E."/>
            <person name="Jarju S."/>
            <person name="Secka A."/>
            <person name="Antonio M."/>
            <person name="Oren A."/>
            <person name="Chaudhuri R."/>
            <person name="La Ragione R.M."/>
            <person name="Hildebrand F."/>
            <person name="Pallen M.J."/>
        </authorList>
    </citation>
    <scope>NUCLEOTIDE SEQUENCE [LARGE SCALE GENOMIC DNA]</scope>
    <source>
        <strain evidence="2 3">Sa2BVA9</strain>
    </source>
</reference>
<dbReference type="EMBL" id="JACSQL010000002">
    <property type="protein sequence ID" value="MBD7968030.1"/>
    <property type="molecule type" value="Genomic_DNA"/>
</dbReference>
<dbReference type="PROSITE" id="PS51257">
    <property type="entry name" value="PROKAR_LIPOPROTEIN"/>
    <property type="match status" value="1"/>
</dbReference>
<organism evidence="2 3">
    <name type="scientific">Paenibacillus gallinarum</name>
    <dbReference type="NCBI Taxonomy" id="2762232"/>
    <lineage>
        <taxon>Bacteria</taxon>
        <taxon>Bacillati</taxon>
        <taxon>Bacillota</taxon>
        <taxon>Bacilli</taxon>
        <taxon>Bacillales</taxon>
        <taxon>Paenibacillaceae</taxon>
        <taxon>Paenibacillus</taxon>
    </lineage>
</organism>
<proteinExistence type="predicted"/>
<feature type="signal peptide" evidence="1">
    <location>
        <begin position="1"/>
        <end position="32"/>
    </location>
</feature>
<evidence type="ECO:0000256" key="1">
    <source>
        <dbReference type="SAM" id="SignalP"/>
    </source>
</evidence>
<gene>
    <name evidence="2" type="ORF">H9647_08135</name>
</gene>
<evidence type="ECO:0008006" key="4">
    <source>
        <dbReference type="Google" id="ProtNLM"/>
    </source>
</evidence>
<accession>A0ABR8SX11</accession>
<name>A0ABR8SX11_9BACL</name>
<dbReference type="Proteomes" id="UP000608071">
    <property type="component" value="Unassembled WGS sequence"/>
</dbReference>
<evidence type="ECO:0000313" key="3">
    <source>
        <dbReference type="Proteomes" id="UP000608071"/>
    </source>
</evidence>
<evidence type="ECO:0000313" key="2">
    <source>
        <dbReference type="EMBL" id="MBD7968030.1"/>
    </source>
</evidence>
<protein>
    <recommendedName>
        <fullName evidence="4">ABC transporter substrate-binding protein</fullName>
    </recommendedName>
</protein>
<sequence length="253" mass="28361">MRNVYGIVRKQRVFLCAAMAALMLLLTGCLHTSGDSNKDAWATNYDGSVSRVQNAMNAFQESNGILPIITAGPEVPKYEKFRIDLSKLEREGYVDDIPKTAFEKGGSAYFLVQNEEVDPIVKVMDLITVQKVTLVQRLVDSYYASHGTWPAKEEVYPNIHLVDTEAIQSSGNRIEDLASVYSGEILPYIIDAEGTVYADYAFDIMQLIDRKEIKPEVSEDLRKYLTEESHFVPVKSLPYAWSNGQPIAVLTLP</sequence>
<keyword evidence="3" id="KW-1185">Reference proteome</keyword>
<dbReference type="RefSeq" id="WP_191799238.1">
    <property type="nucleotide sequence ID" value="NZ_JACSQL010000002.1"/>
</dbReference>
<keyword evidence="1" id="KW-0732">Signal</keyword>
<feature type="chain" id="PRO_5046579443" description="ABC transporter substrate-binding protein" evidence="1">
    <location>
        <begin position="33"/>
        <end position="253"/>
    </location>
</feature>
<comment type="caution">
    <text evidence="2">The sequence shown here is derived from an EMBL/GenBank/DDBJ whole genome shotgun (WGS) entry which is preliminary data.</text>
</comment>